<organism evidence="2 3">
    <name type="scientific">Coprinellus micaceus</name>
    <name type="common">Glistening ink-cap mushroom</name>
    <name type="synonym">Coprinus micaceus</name>
    <dbReference type="NCBI Taxonomy" id="71717"/>
    <lineage>
        <taxon>Eukaryota</taxon>
        <taxon>Fungi</taxon>
        <taxon>Dikarya</taxon>
        <taxon>Basidiomycota</taxon>
        <taxon>Agaricomycotina</taxon>
        <taxon>Agaricomycetes</taxon>
        <taxon>Agaricomycetidae</taxon>
        <taxon>Agaricales</taxon>
        <taxon>Agaricineae</taxon>
        <taxon>Psathyrellaceae</taxon>
        <taxon>Coprinellus</taxon>
    </lineage>
</organism>
<name>A0A4Y7SES8_COPMI</name>
<protein>
    <submittedName>
        <fullName evidence="2">Uncharacterized protein</fullName>
    </submittedName>
</protein>
<sequence>MFMHAISDENDEEVPFPSLRRRLWRFKSAPTRVYHPPHPPSRHLTGAPPFPPRHQHLLTAAVPNRTSSSFLHPTALERRQSALIYDVYTSLRIALISKPTTSNREHTIPGSSIQCSISSTRPFAPRKRSRRRPGHLLDCVGKRGGLTTRLARYRRTRRDRAGARFCRVRVAEDPEELGWQKRARARKRPNRRN</sequence>
<gene>
    <name evidence="2" type="ORF">FA13DRAFT_242437</name>
</gene>
<comment type="caution">
    <text evidence="2">The sequence shown here is derived from an EMBL/GenBank/DDBJ whole genome shotgun (WGS) entry which is preliminary data.</text>
</comment>
<dbReference type="EMBL" id="QPFP01000144">
    <property type="protein sequence ID" value="TEB20311.1"/>
    <property type="molecule type" value="Genomic_DNA"/>
</dbReference>
<feature type="compositionally biased region" description="Polar residues" evidence="1">
    <location>
        <begin position="109"/>
        <end position="120"/>
    </location>
</feature>
<evidence type="ECO:0000256" key="1">
    <source>
        <dbReference type="SAM" id="MobiDB-lite"/>
    </source>
</evidence>
<feature type="region of interest" description="Disordered" evidence="1">
    <location>
        <begin position="102"/>
        <end position="132"/>
    </location>
</feature>
<accession>A0A4Y7SES8</accession>
<evidence type="ECO:0000313" key="3">
    <source>
        <dbReference type="Proteomes" id="UP000298030"/>
    </source>
</evidence>
<keyword evidence="3" id="KW-1185">Reference proteome</keyword>
<dbReference type="AlphaFoldDB" id="A0A4Y7SES8"/>
<proteinExistence type="predicted"/>
<dbReference type="Proteomes" id="UP000298030">
    <property type="component" value="Unassembled WGS sequence"/>
</dbReference>
<evidence type="ECO:0000313" key="2">
    <source>
        <dbReference type="EMBL" id="TEB20311.1"/>
    </source>
</evidence>
<reference evidence="2 3" key="1">
    <citation type="journal article" date="2019" name="Nat. Ecol. Evol.">
        <title>Megaphylogeny resolves global patterns of mushroom evolution.</title>
        <authorList>
            <person name="Varga T."/>
            <person name="Krizsan K."/>
            <person name="Foldi C."/>
            <person name="Dima B."/>
            <person name="Sanchez-Garcia M."/>
            <person name="Sanchez-Ramirez S."/>
            <person name="Szollosi G.J."/>
            <person name="Szarkandi J.G."/>
            <person name="Papp V."/>
            <person name="Albert L."/>
            <person name="Andreopoulos W."/>
            <person name="Angelini C."/>
            <person name="Antonin V."/>
            <person name="Barry K.W."/>
            <person name="Bougher N.L."/>
            <person name="Buchanan P."/>
            <person name="Buyck B."/>
            <person name="Bense V."/>
            <person name="Catcheside P."/>
            <person name="Chovatia M."/>
            <person name="Cooper J."/>
            <person name="Damon W."/>
            <person name="Desjardin D."/>
            <person name="Finy P."/>
            <person name="Geml J."/>
            <person name="Haridas S."/>
            <person name="Hughes K."/>
            <person name="Justo A."/>
            <person name="Karasinski D."/>
            <person name="Kautmanova I."/>
            <person name="Kiss B."/>
            <person name="Kocsube S."/>
            <person name="Kotiranta H."/>
            <person name="LaButti K.M."/>
            <person name="Lechner B.E."/>
            <person name="Liimatainen K."/>
            <person name="Lipzen A."/>
            <person name="Lukacs Z."/>
            <person name="Mihaltcheva S."/>
            <person name="Morgado L.N."/>
            <person name="Niskanen T."/>
            <person name="Noordeloos M.E."/>
            <person name="Ohm R.A."/>
            <person name="Ortiz-Santana B."/>
            <person name="Ovrebo C."/>
            <person name="Racz N."/>
            <person name="Riley R."/>
            <person name="Savchenko A."/>
            <person name="Shiryaev A."/>
            <person name="Soop K."/>
            <person name="Spirin V."/>
            <person name="Szebenyi C."/>
            <person name="Tomsovsky M."/>
            <person name="Tulloss R.E."/>
            <person name="Uehling J."/>
            <person name="Grigoriev I.V."/>
            <person name="Vagvolgyi C."/>
            <person name="Papp T."/>
            <person name="Martin F.M."/>
            <person name="Miettinen O."/>
            <person name="Hibbett D.S."/>
            <person name="Nagy L.G."/>
        </authorList>
    </citation>
    <scope>NUCLEOTIDE SEQUENCE [LARGE SCALE GENOMIC DNA]</scope>
    <source>
        <strain evidence="2 3">FP101781</strain>
    </source>
</reference>